<sequence>MPKRQPQSQTAAPSTPRPRRATRTTKPDESKVAGVLEDDAPPAVIPTEFAFGTDGCLYINTKSLKPGQERNRAKFVGYQLTEEEKEHVMDTLHLVAWNATAGIFDRKKRRG</sequence>
<accession>A0A4U1J301</accession>
<keyword evidence="3" id="KW-1185">Reference proteome</keyword>
<evidence type="ECO:0000313" key="3">
    <source>
        <dbReference type="Proteomes" id="UP000309215"/>
    </source>
</evidence>
<gene>
    <name evidence="2" type="ORF">E8A74_31570</name>
</gene>
<evidence type="ECO:0000256" key="1">
    <source>
        <dbReference type="SAM" id="MobiDB-lite"/>
    </source>
</evidence>
<dbReference type="EMBL" id="SSMQ01000040">
    <property type="protein sequence ID" value="TKD01383.1"/>
    <property type="molecule type" value="Genomic_DNA"/>
</dbReference>
<dbReference type="RefSeq" id="WP_136932829.1">
    <property type="nucleotide sequence ID" value="NZ_SSMQ01000040.1"/>
</dbReference>
<reference evidence="2 3" key="1">
    <citation type="submission" date="2019-04" db="EMBL/GenBank/DDBJ databases">
        <authorList>
            <person name="Li Y."/>
            <person name="Wang J."/>
        </authorList>
    </citation>
    <scope>NUCLEOTIDE SEQUENCE [LARGE SCALE GENOMIC DNA]</scope>
    <source>
        <strain evidence="2 3">DSM 14668</strain>
    </source>
</reference>
<dbReference type="Proteomes" id="UP000309215">
    <property type="component" value="Unassembled WGS sequence"/>
</dbReference>
<feature type="region of interest" description="Disordered" evidence="1">
    <location>
        <begin position="1"/>
        <end position="39"/>
    </location>
</feature>
<dbReference type="AlphaFoldDB" id="A0A4U1J301"/>
<protein>
    <submittedName>
        <fullName evidence="2">Uncharacterized protein</fullName>
    </submittedName>
</protein>
<organism evidence="2 3">
    <name type="scientific">Polyangium fumosum</name>
    <dbReference type="NCBI Taxonomy" id="889272"/>
    <lineage>
        <taxon>Bacteria</taxon>
        <taxon>Pseudomonadati</taxon>
        <taxon>Myxococcota</taxon>
        <taxon>Polyangia</taxon>
        <taxon>Polyangiales</taxon>
        <taxon>Polyangiaceae</taxon>
        <taxon>Polyangium</taxon>
    </lineage>
</organism>
<comment type="caution">
    <text evidence="2">The sequence shown here is derived from an EMBL/GenBank/DDBJ whole genome shotgun (WGS) entry which is preliminary data.</text>
</comment>
<evidence type="ECO:0000313" key="2">
    <source>
        <dbReference type="EMBL" id="TKD01383.1"/>
    </source>
</evidence>
<name>A0A4U1J301_9BACT</name>
<proteinExistence type="predicted"/>